<evidence type="ECO:0000256" key="4">
    <source>
        <dbReference type="ARBA" id="ARBA00022692"/>
    </source>
</evidence>
<comment type="caution">
    <text evidence="9">The sequence shown here is derived from an EMBL/GenBank/DDBJ whole genome shotgun (WGS) entry which is preliminary data.</text>
</comment>
<evidence type="ECO:0000256" key="6">
    <source>
        <dbReference type="ARBA" id="ARBA00023136"/>
    </source>
</evidence>
<protein>
    <submittedName>
        <fullName evidence="9">Biopolymer transport protein ExbD</fullName>
    </submittedName>
</protein>
<keyword evidence="4 7" id="KW-0812">Transmembrane</keyword>
<evidence type="ECO:0000256" key="2">
    <source>
        <dbReference type="ARBA" id="ARBA00005811"/>
    </source>
</evidence>
<name>A0ABY1GP44_9GAMM</name>
<evidence type="ECO:0000313" key="10">
    <source>
        <dbReference type="Proteomes" id="UP000183805"/>
    </source>
</evidence>
<keyword evidence="7" id="KW-0653">Protein transport</keyword>
<comment type="subcellular location">
    <subcellularLocation>
        <location evidence="1">Cell membrane</location>
        <topology evidence="1">Single-pass membrane protein</topology>
    </subcellularLocation>
    <subcellularLocation>
        <location evidence="7">Cell membrane</location>
        <topology evidence="7">Single-pass type II membrane protein</topology>
    </subcellularLocation>
</comment>
<gene>
    <name evidence="9" type="ORF">SAMN04487854_11271</name>
</gene>
<evidence type="ECO:0000256" key="8">
    <source>
        <dbReference type="SAM" id="Phobius"/>
    </source>
</evidence>
<dbReference type="Proteomes" id="UP000183805">
    <property type="component" value="Unassembled WGS sequence"/>
</dbReference>
<proteinExistence type="inferred from homology"/>
<keyword evidence="3" id="KW-1003">Cell membrane</keyword>
<dbReference type="PANTHER" id="PTHR30558:SF13">
    <property type="entry name" value="BIOPOLYMER TRANSPORT PROTEIN EXBD2"/>
    <property type="match status" value="1"/>
</dbReference>
<keyword evidence="10" id="KW-1185">Reference proteome</keyword>
<evidence type="ECO:0000256" key="3">
    <source>
        <dbReference type="ARBA" id="ARBA00022475"/>
    </source>
</evidence>
<dbReference type="InterPro" id="IPR003400">
    <property type="entry name" value="ExbD"/>
</dbReference>
<reference evidence="9 10" key="1">
    <citation type="submission" date="2016-10" db="EMBL/GenBank/DDBJ databases">
        <authorList>
            <person name="Varghese N."/>
            <person name="Submissions S."/>
        </authorList>
    </citation>
    <scope>NUCLEOTIDE SEQUENCE [LARGE SCALE GENOMIC DNA]</scope>
    <source>
        <strain evidence="9 10">CGMCC 1.8499</strain>
    </source>
</reference>
<accession>A0ABY1GP44</accession>
<keyword evidence="5 8" id="KW-1133">Transmembrane helix</keyword>
<dbReference type="Pfam" id="PF02472">
    <property type="entry name" value="ExbD"/>
    <property type="match status" value="1"/>
</dbReference>
<keyword evidence="6 8" id="KW-0472">Membrane</keyword>
<evidence type="ECO:0000256" key="5">
    <source>
        <dbReference type="ARBA" id="ARBA00022989"/>
    </source>
</evidence>
<feature type="transmembrane region" description="Helical" evidence="8">
    <location>
        <begin position="56"/>
        <end position="74"/>
    </location>
</feature>
<dbReference type="EMBL" id="FPAZ01000012">
    <property type="protein sequence ID" value="SFT85703.1"/>
    <property type="molecule type" value="Genomic_DNA"/>
</dbReference>
<keyword evidence="7" id="KW-0813">Transport</keyword>
<evidence type="ECO:0000313" key="9">
    <source>
        <dbReference type="EMBL" id="SFT85703.1"/>
    </source>
</evidence>
<sequence>MAVAPSILKIIRVLNTTMASRLNRKFCGLVKNNKDLIMVKQPKKTTANADVDMTPMLDIVFILLIFFIVTTSFVKERAIEVNRPLAKPTLENPKKQAQFTITENDSIYFANRLITPEQIIANLALFAAQFEMTQVQVTASEQSSHKTLVTLLDKIKQYQDVPISISTSL</sequence>
<comment type="similarity">
    <text evidence="2 7">Belongs to the ExbD/TolR family.</text>
</comment>
<evidence type="ECO:0000256" key="1">
    <source>
        <dbReference type="ARBA" id="ARBA00004162"/>
    </source>
</evidence>
<dbReference type="PANTHER" id="PTHR30558">
    <property type="entry name" value="EXBD MEMBRANE COMPONENT OF PMF-DRIVEN MACROMOLECULE IMPORT SYSTEM"/>
    <property type="match status" value="1"/>
</dbReference>
<organism evidence="9 10">
    <name type="scientific">Pseudoalteromonas lipolytica</name>
    <dbReference type="NCBI Taxonomy" id="570156"/>
    <lineage>
        <taxon>Bacteria</taxon>
        <taxon>Pseudomonadati</taxon>
        <taxon>Pseudomonadota</taxon>
        <taxon>Gammaproteobacteria</taxon>
        <taxon>Alteromonadales</taxon>
        <taxon>Pseudoalteromonadaceae</taxon>
        <taxon>Pseudoalteromonas</taxon>
    </lineage>
</organism>
<evidence type="ECO:0000256" key="7">
    <source>
        <dbReference type="RuleBase" id="RU003879"/>
    </source>
</evidence>